<dbReference type="OMA" id="YGIREQH"/>
<keyword evidence="9 11" id="KW-0496">Mitochondrion</keyword>
<gene>
    <name evidence="12" type="ORF">BCR37DRAFT_393659</name>
</gene>
<dbReference type="GO" id="GO:0045271">
    <property type="term" value="C:respiratory chain complex I"/>
    <property type="evidence" value="ECO:0007669"/>
    <property type="project" value="UniProtKB-UniRule"/>
</dbReference>
<evidence type="ECO:0000256" key="6">
    <source>
        <dbReference type="ARBA" id="ARBA00022792"/>
    </source>
</evidence>
<protein>
    <recommendedName>
        <fullName evidence="11">NADH dehydrogenase [ubiquinone] 1 alpha subcomplex subunit 13</fullName>
    </recommendedName>
</protein>
<keyword evidence="4 11" id="KW-0679">Respiratory chain</keyword>
<evidence type="ECO:0000256" key="10">
    <source>
        <dbReference type="ARBA" id="ARBA00023136"/>
    </source>
</evidence>
<keyword evidence="6 11" id="KW-0999">Mitochondrion inner membrane</keyword>
<dbReference type="STRING" id="56484.A0A1Y2FCI4"/>
<comment type="subcellular location">
    <subcellularLocation>
        <location evidence="1 11">Mitochondrion inner membrane</location>
        <topology evidence="1 11">Single-pass membrane protein</topology>
        <orientation evidence="1 11">Matrix side</orientation>
    </subcellularLocation>
</comment>
<evidence type="ECO:0000256" key="3">
    <source>
        <dbReference type="ARBA" id="ARBA00022448"/>
    </source>
</evidence>
<dbReference type="InterPro" id="IPR009346">
    <property type="entry name" value="GRIM-19"/>
</dbReference>
<evidence type="ECO:0000256" key="11">
    <source>
        <dbReference type="RuleBase" id="RU368034"/>
    </source>
</evidence>
<dbReference type="RefSeq" id="XP_040724671.1">
    <property type="nucleotide sequence ID" value="XM_040871339.1"/>
</dbReference>
<comment type="caution">
    <text evidence="12">The sequence shown here is derived from an EMBL/GenBank/DDBJ whole genome shotgun (WGS) entry which is preliminary data.</text>
</comment>
<keyword evidence="10 11" id="KW-0472">Membrane</keyword>
<organism evidence="12 13">
    <name type="scientific">Protomyces lactucae-debilis</name>
    <dbReference type="NCBI Taxonomy" id="2754530"/>
    <lineage>
        <taxon>Eukaryota</taxon>
        <taxon>Fungi</taxon>
        <taxon>Dikarya</taxon>
        <taxon>Ascomycota</taxon>
        <taxon>Taphrinomycotina</taxon>
        <taxon>Taphrinomycetes</taxon>
        <taxon>Taphrinales</taxon>
        <taxon>Protomycetaceae</taxon>
        <taxon>Protomyces</taxon>
    </lineage>
</organism>
<evidence type="ECO:0000256" key="1">
    <source>
        <dbReference type="ARBA" id="ARBA00004298"/>
    </source>
</evidence>
<dbReference type="GeneID" id="63787938"/>
<evidence type="ECO:0000256" key="7">
    <source>
        <dbReference type="ARBA" id="ARBA00022982"/>
    </source>
</evidence>
<name>A0A1Y2FCI4_PROLT</name>
<feature type="transmembrane region" description="Helical" evidence="11">
    <location>
        <begin position="38"/>
        <end position="56"/>
    </location>
</feature>
<evidence type="ECO:0000256" key="4">
    <source>
        <dbReference type="ARBA" id="ARBA00022660"/>
    </source>
</evidence>
<sequence length="131" mass="14972">MSSQQLPGGTVQDLPPKGGFAPIQYKRNLPARGFRPSYYLFAVVGLCTYGFYKLSLGMDEKRELQRERLWSRIYLTPMLQAEADRDNYRRRLASEARSADIMKNIPGFDAEAKVYHGRHVEPTFVLTPSAK</sequence>
<comment type="function">
    <text evidence="11">Complex I functions in the transfer of electrons from NADH to the respiratory chain. Accessory subunit of the mitochondrial membrane respiratory chain NADH dehydrogenase (Complex I), that is believed not to be involved in catalysis.</text>
</comment>
<proteinExistence type="inferred from homology"/>
<keyword evidence="7 11" id="KW-0249">Electron transport</keyword>
<dbReference type="GO" id="GO:0005743">
    <property type="term" value="C:mitochondrial inner membrane"/>
    <property type="evidence" value="ECO:0007669"/>
    <property type="project" value="UniProtKB-SubCell"/>
</dbReference>
<keyword evidence="8 11" id="KW-1133">Transmembrane helix</keyword>
<dbReference type="PANTHER" id="PTHR12966">
    <property type="entry name" value="NADH DEHYDROGENASE UBIQUINONE 1 ALPHA SUBCOMPLEX SUBUNIT 13"/>
    <property type="match status" value="1"/>
</dbReference>
<comment type="similarity">
    <text evidence="2 11">Belongs to the complex I NDUFA13 subunit family.</text>
</comment>
<dbReference type="Pfam" id="PF06212">
    <property type="entry name" value="GRIM-19"/>
    <property type="match status" value="1"/>
</dbReference>
<evidence type="ECO:0000256" key="5">
    <source>
        <dbReference type="ARBA" id="ARBA00022692"/>
    </source>
</evidence>
<accession>A0A1Y2FCI4</accession>
<dbReference type="OrthoDB" id="3308at2759"/>
<evidence type="ECO:0000256" key="2">
    <source>
        <dbReference type="ARBA" id="ARBA00007312"/>
    </source>
</evidence>
<evidence type="ECO:0000256" key="9">
    <source>
        <dbReference type="ARBA" id="ARBA00023128"/>
    </source>
</evidence>
<reference evidence="12 13" key="1">
    <citation type="submission" date="2016-07" db="EMBL/GenBank/DDBJ databases">
        <title>Pervasive Adenine N6-methylation of Active Genes in Fungi.</title>
        <authorList>
            <consortium name="DOE Joint Genome Institute"/>
            <person name="Mondo S.J."/>
            <person name="Dannebaum R.O."/>
            <person name="Kuo R.C."/>
            <person name="Labutti K."/>
            <person name="Haridas S."/>
            <person name="Kuo A."/>
            <person name="Salamov A."/>
            <person name="Ahrendt S.R."/>
            <person name="Lipzen A."/>
            <person name="Sullivan W."/>
            <person name="Andreopoulos W.B."/>
            <person name="Clum A."/>
            <person name="Lindquist E."/>
            <person name="Daum C."/>
            <person name="Ramamoorthy G.K."/>
            <person name="Gryganskyi A."/>
            <person name="Culley D."/>
            <person name="Magnuson J.K."/>
            <person name="James T.Y."/>
            <person name="O'Malley M.A."/>
            <person name="Stajich J.E."/>
            <person name="Spatafora J.W."/>
            <person name="Visel A."/>
            <person name="Grigoriev I.V."/>
        </authorList>
    </citation>
    <scope>NUCLEOTIDE SEQUENCE [LARGE SCALE GENOMIC DNA]</scope>
    <source>
        <strain evidence="12 13">12-1054</strain>
    </source>
</reference>
<dbReference type="Proteomes" id="UP000193685">
    <property type="component" value="Unassembled WGS sequence"/>
</dbReference>
<keyword evidence="3 11" id="KW-0813">Transport</keyword>
<dbReference type="EMBL" id="MCFI01000012">
    <property type="protein sequence ID" value="ORY81026.1"/>
    <property type="molecule type" value="Genomic_DNA"/>
</dbReference>
<evidence type="ECO:0000256" key="8">
    <source>
        <dbReference type="ARBA" id="ARBA00022989"/>
    </source>
</evidence>
<evidence type="ECO:0000313" key="12">
    <source>
        <dbReference type="EMBL" id="ORY81026.1"/>
    </source>
</evidence>
<keyword evidence="5 11" id="KW-0812">Transmembrane</keyword>
<evidence type="ECO:0000313" key="13">
    <source>
        <dbReference type="Proteomes" id="UP000193685"/>
    </source>
</evidence>
<dbReference type="AlphaFoldDB" id="A0A1Y2FCI4"/>
<keyword evidence="13" id="KW-1185">Reference proteome</keyword>
<dbReference type="PANTHER" id="PTHR12966:SF0">
    <property type="entry name" value="NADH DEHYDROGENASE [UBIQUINONE] 1 ALPHA SUBCOMPLEX SUBUNIT 13"/>
    <property type="match status" value="1"/>
</dbReference>